<dbReference type="RefSeq" id="WP_072973866.1">
    <property type="nucleotide sequence ID" value="NZ_FRBY01000004.1"/>
</dbReference>
<protein>
    <submittedName>
        <fullName evidence="4">Protein-tyrosine phosphatase</fullName>
    </submittedName>
</protein>
<gene>
    <name evidence="4" type="ORF">SAMN05444366_3122</name>
</gene>
<dbReference type="InterPro" id="IPR000387">
    <property type="entry name" value="Tyr_Pase_dom"/>
</dbReference>
<comment type="similarity">
    <text evidence="1">Belongs to the protein-tyrosine phosphatase family.</text>
</comment>
<dbReference type="Pfam" id="PF13350">
    <property type="entry name" value="Y_phosphatase3"/>
    <property type="match status" value="1"/>
</dbReference>
<dbReference type="InterPro" id="IPR026893">
    <property type="entry name" value="Tyr/Ser_Pase_IphP-type"/>
</dbReference>
<proteinExistence type="inferred from homology"/>
<feature type="signal peptide" evidence="2">
    <location>
        <begin position="1"/>
        <end position="22"/>
    </location>
</feature>
<dbReference type="SUPFAM" id="SSF52799">
    <property type="entry name" value="(Phosphotyrosine protein) phosphatases II"/>
    <property type="match status" value="1"/>
</dbReference>
<evidence type="ECO:0000313" key="5">
    <source>
        <dbReference type="Proteomes" id="UP000184121"/>
    </source>
</evidence>
<dbReference type="AlphaFoldDB" id="A0A1M7IF40"/>
<sequence>MKTQTLLRTTAVFLMIAFQSQAQKNMEIENSPNFRSLSGIHNKNGKKIKEDIIFRSGNFSKLTENDIKKFDALNITTIVDFRNDDEIKKDPDFIPTGEKIVTTRANIGSINGKEMGQFMKIMMSPTFNEAQADSLMVAANAGFAENAKDFKPFFDEVKKKETVVLFHCTAGKDRTGFASSLLLHILDVSDEEIMKDYLRSNEAIAKTDLSKYKAYGIPEERMAKLMGVKQAYLESAWNTAIKKYGSIDKMLLVEYGIDKKVKKQIQKKYLVK</sequence>
<feature type="domain" description="Tyrosine specific protein phosphatases" evidence="3">
    <location>
        <begin position="148"/>
        <end position="212"/>
    </location>
</feature>
<dbReference type="PROSITE" id="PS00383">
    <property type="entry name" value="TYR_PHOSPHATASE_1"/>
    <property type="match status" value="1"/>
</dbReference>
<reference evidence="5" key="1">
    <citation type="submission" date="2016-11" db="EMBL/GenBank/DDBJ databases">
        <authorList>
            <person name="Varghese N."/>
            <person name="Submissions S."/>
        </authorList>
    </citation>
    <scope>NUCLEOTIDE SEQUENCE [LARGE SCALE GENOMIC DNA]</scope>
    <source>
        <strain evidence="5">DSM 1811</strain>
    </source>
</reference>
<accession>A0A1M7IF40</accession>
<evidence type="ECO:0000259" key="3">
    <source>
        <dbReference type="PROSITE" id="PS50056"/>
    </source>
</evidence>
<evidence type="ECO:0000313" key="4">
    <source>
        <dbReference type="EMBL" id="SHM39203.1"/>
    </source>
</evidence>
<dbReference type="PANTHER" id="PTHR31126">
    <property type="entry name" value="TYROSINE-PROTEIN PHOSPHATASE"/>
    <property type="match status" value="1"/>
</dbReference>
<keyword evidence="5" id="KW-1185">Reference proteome</keyword>
<feature type="chain" id="PRO_5012455307" evidence="2">
    <location>
        <begin position="23"/>
        <end position="272"/>
    </location>
</feature>
<dbReference type="Proteomes" id="UP000184121">
    <property type="component" value="Unassembled WGS sequence"/>
</dbReference>
<keyword evidence="2" id="KW-0732">Signal</keyword>
<dbReference type="PANTHER" id="PTHR31126:SF1">
    <property type="entry name" value="TYROSINE SPECIFIC PROTEIN PHOSPHATASES DOMAIN-CONTAINING PROTEIN"/>
    <property type="match status" value="1"/>
</dbReference>
<dbReference type="PROSITE" id="PS50056">
    <property type="entry name" value="TYR_PHOSPHATASE_2"/>
    <property type="match status" value="1"/>
</dbReference>
<dbReference type="EMBL" id="FRBY01000004">
    <property type="protein sequence ID" value="SHM39203.1"/>
    <property type="molecule type" value="Genomic_DNA"/>
</dbReference>
<dbReference type="InterPro" id="IPR029021">
    <property type="entry name" value="Prot-tyrosine_phosphatase-like"/>
</dbReference>
<dbReference type="Gene3D" id="3.90.190.10">
    <property type="entry name" value="Protein tyrosine phosphatase superfamily"/>
    <property type="match status" value="1"/>
</dbReference>
<evidence type="ECO:0000256" key="2">
    <source>
        <dbReference type="SAM" id="SignalP"/>
    </source>
</evidence>
<dbReference type="OrthoDB" id="1188001at2"/>
<dbReference type="InterPro" id="IPR016130">
    <property type="entry name" value="Tyr_Pase_AS"/>
</dbReference>
<dbReference type="GO" id="GO:0004721">
    <property type="term" value="F:phosphoprotein phosphatase activity"/>
    <property type="evidence" value="ECO:0007669"/>
    <property type="project" value="InterPro"/>
</dbReference>
<evidence type="ECO:0000256" key="1">
    <source>
        <dbReference type="ARBA" id="ARBA00009580"/>
    </source>
</evidence>
<dbReference type="STRING" id="29534.SAMN05444366_3122"/>
<organism evidence="4 5">
    <name type="scientific">Flavobacterium saccharophilum</name>
    <dbReference type="NCBI Taxonomy" id="29534"/>
    <lineage>
        <taxon>Bacteria</taxon>
        <taxon>Pseudomonadati</taxon>
        <taxon>Bacteroidota</taxon>
        <taxon>Flavobacteriia</taxon>
        <taxon>Flavobacteriales</taxon>
        <taxon>Flavobacteriaceae</taxon>
        <taxon>Flavobacterium</taxon>
    </lineage>
</organism>
<name>A0A1M7IF40_9FLAO</name>